<gene>
    <name evidence="2" type="ORF">GYA55_12905</name>
</gene>
<dbReference type="EMBL" id="JAAZON010000592">
    <property type="protein sequence ID" value="NMC64055.1"/>
    <property type="molecule type" value="Genomic_DNA"/>
</dbReference>
<proteinExistence type="predicted"/>
<dbReference type="Pfam" id="PF08878">
    <property type="entry name" value="HamA"/>
    <property type="match status" value="1"/>
</dbReference>
<dbReference type="Proteomes" id="UP000524246">
    <property type="component" value="Unassembled WGS sequence"/>
</dbReference>
<name>A0A7X9FTJ1_9DELT</name>
<accession>A0A7X9FTJ1</accession>
<evidence type="ECO:0000313" key="3">
    <source>
        <dbReference type="Proteomes" id="UP000524246"/>
    </source>
</evidence>
<organism evidence="2 3">
    <name type="scientific">SAR324 cluster bacterium</name>
    <dbReference type="NCBI Taxonomy" id="2024889"/>
    <lineage>
        <taxon>Bacteria</taxon>
        <taxon>Deltaproteobacteria</taxon>
        <taxon>SAR324 cluster</taxon>
    </lineage>
</organism>
<reference evidence="2 3" key="1">
    <citation type="journal article" date="2020" name="Biotechnol. Biofuels">
        <title>New insights from the biogas microbiome by comprehensive genome-resolved metagenomics of nearly 1600 species originating from multiple anaerobic digesters.</title>
        <authorList>
            <person name="Campanaro S."/>
            <person name="Treu L."/>
            <person name="Rodriguez-R L.M."/>
            <person name="Kovalovszki A."/>
            <person name="Ziels R.M."/>
            <person name="Maus I."/>
            <person name="Zhu X."/>
            <person name="Kougias P.G."/>
            <person name="Basile A."/>
            <person name="Luo G."/>
            <person name="Schluter A."/>
            <person name="Konstantinidis K.T."/>
            <person name="Angelidaki I."/>
        </authorList>
    </citation>
    <scope>NUCLEOTIDE SEQUENCE [LARGE SCALE GENOMIC DNA]</scope>
    <source>
        <strain evidence="2">AS27yjCOA_65</strain>
    </source>
</reference>
<sequence length="283" mass="32708">MTVYRNKPEPLFELVVHDIARQPGFTAADAGYESNQWRYKAVADYLFDWLLEFAMKYSDLEDLNSATAANMLNKAAKTVYTTEKYGKRGEFGELLLHALVRQTFDSEPVISKIYYKTATNDTIKGFDAVHIVEQDNNLELWLGEVKFYKNAKEAIRDVISELDVHTQNDYLRNEFVMISGKIDDKWPHAQKIKELLSKRNSLDKVFKHICIPVLLTYESDIVAKHNVDSDAFKTALLNETESLYYHFKEQSLPKVKIHLFLVPIANKEELVKALHSKLEGLQR</sequence>
<dbReference type="InterPro" id="IPR014976">
    <property type="entry name" value="AbpA_HamA_C"/>
</dbReference>
<dbReference type="AlphaFoldDB" id="A0A7X9FTJ1"/>
<comment type="caution">
    <text evidence="2">The sequence shown here is derived from an EMBL/GenBank/DDBJ whole genome shotgun (WGS) entry which is preliminary data.</text>
</comment>
<evidence type="ECO:0000313" key="2">
    <source>
        <dbReference type="EMBL" id="NMC64055.1"/>
    </source>
</evidence>
<feature type="domain" description="Anti-bacteriophage protein A/HamA C-terminal" evidence="1">
    <location>
        <begin position="18"/>
        <end position="278"/>
    </location>
</feature>
<protein>
    <submittedName>
        <fullName evidence="2">DUF1837 domain-containing protein</fullName>
    </submittedName>
</protein>
<evidence type="ECO:0000259" key="1">
    <source>
        <dbReference type="Pfam" id="PF08878"/>
    </source>
</evidence>